<feature type="domain" description="CCHC-type" evidence="3">
    <location>
        <begin position="279"/>
        <end position="295"/>
    </location>
</feature>
<dbReference type="PROSITE" id="PS50158">
    <property type="entry name" value="ZF_CCHC"/>
    <property type="match status" value="1"/>
</dbReference>
<evidence type="ECO:0000313" key="5">
    <source>
        <dbReference type="Proteomes" id="UP001642484"/>
    </source>
</evidence>
<name>A0ABP0S207_9DINO</name>
<dbReference type="SUPFAM" id="SSF57756">
    <property type="entry name" value="Retrovirus zinc finger-like domains"/>
    <property type="match status" value="1"/>
</dbReference>
<feature type="region of interest" description="Disordered" evidence="2">
    <location>
        <begin position="1318"/>
        <end position="1358"/>
    </location>
</feature>
<evidence type="ECO:0000259" key="3">
    <source>
        <dbReference type="PROSITE" id="PS50158"/>
    </source>
</evidence>
<dbReference type="Pfam" id="PF00098">
    <property type="entry name" value="zf-CCHC"/>
    <property type="match status" value="1"/>
</dbReference>
<reference evidence="4 5" key="1">
    <citation type="submission" date="2024-02" db="EMBL/GenBank/DDBJ databases">
        <authorList>
            <person name="Chen Y."/>
            <person name="Shah S."/>
            <person name="Dougan E. K."/>
            <person name="Thang M."/>
            <person name="Chan C."/>
        </authorList>
    </citation>
    <scope>NUCLEOTIDE SEQUENCE [LARGE SCALE GENOMIC DNA]</scope>
</reference>
<proteinExistence type="predicted"/>
<dbReference type="EMBL" id="CAXAMN010026877">
    <property type="protein sequence ID" value="CAK9106407.1"/>
    <property type="molecule type" value="Genomic_DNA"/>
</dbReference>
<evidence type="ECO:0000313" key="4">
    <source>
        <dbReference type="EMBL" id="CAK9106407.1"/>
    </source>
</evidence>
<feature type="region of interest" description="Disordered" evidence="2">
    <location>
        <begin position="670"/>
        <end position="690"/>
    </location>
</feature>
<protein>
    <recommendedName>
        <fullName evidence="3">CCHC-type domain-containing protein</fullName>
    </recommendedName>
</protein>
<keyword evidence="5" id="KW-1185">Reference proteome</keyword>
<keyword evidence="1" id="KW-0863">Zinc-finger</keyword>
<evidence type="ECO:0000256" key="2">
    <source>
        <dbReference type="SAM" id="MobiDB-lite"/>
    </source>
</evidence>
<dbReference type="SMART" id="SM00343">
    <property type="entry name" value="ZnF_C2HC"/>
    <property type="match status" value="1"/>
</dbReference>
<sequence length="1615" mass="182113">MGTEEKRSEGLTKRFDGESNTASKDYERWKRWCRAYLVVQKAKGIPAEAHGSLVFALLDGTALRALDTIAMDRIEVAGGEDVIFQVLDERFPAEASHDRLGKVLDQIFDLKVDKGESTAIYTGKARAAFAAAEAEGVSMPDVAKGYLMLRFARLSPERKAVVLAAARQSYKEQDIAAALRTTYPDNLYQAAKQTATYRVDPEEPMEEIENPSEEDAFDTFLAEAGYATDDEVEEQDAVDALLTWKQTRAGINQTKMSRGFGNAGQAPGRDFKKLESRVRCFRCKQVGHFSKNCPKKGKGGGKSSSKEAGQGSTKVNYVFMVWSNDFFEPEMTISPTGYTVQETLEDGTTLTRHYPPPSQEYGRPLTGQEMQALVTGWEYSPRDFWHVQGNRVIREHLLPRRQLFTPAASGCPVPLGELCETRTTRAVKNNGETSVLFSHNWKHRGEAHRKLDFEWSGQTIFYLREAEIGPTDEELAQLVISYKDELDLAQEELLRTPEDSTESEEDETLVALVHSPGHGVVDTGCGRGLIGEDTLKRHEAVLAEYDLAVKELPHKPHAFRYGNGAADRSFRTVQIPIFLAGVKMWLRMHVVPGQVPLLLSKRFLKALGAVMDLQQGELLLKKAHLTVPLMEQRDGSYQINLLDMKQPAKVRDMEIEVMHTQELWGQCELTEEERSFSPDPLWSPMEDGEEVEMEGTINMSDDHEETIRDVENEHQLGEEEDLPEEQPCLQLDQEQEEEEERYEVESEEAEQDNRTGSQPAEEPEGELSDDDDEGGEVHVMKAHERKALQNKMSQVCRTVMDVDAWPACVEIFCPGRFGEKAAAFGVRGAKTFDLSTGWDWKKADDRKAVWDYLETQDPDLTIMSPPCGPLSMLQNSTPPWRRKDLEQFNREKVEAKAMIAWCARIARDRMRKGRIFVFESSKTSGAWRERGIQDLMGYDECHRVDVPACSVGLRDRESRKLFGKEWGFLTNGPGIVAMLGRLRCTGDHEHQVVEGRSGGQLRSIQTQIYPPKLINMILGGFACSEKYEPLCCPISQADVQLEGSEVSKQSRERVHNAVRKMHVNLGHASMEDMLRILKHHGARSEVLELVKSFQCDVCEARRQPKAVKDSTVPKDLSPLRYIGLGVKWLPTWKKDMQFKALNIVCRASGLQQVYPFKETETSELLVRLYRNWTRAYGRPRYVKFDASRCNLGQPFLDALERDGTVPLDVPGEAHEQMGDVEVQGRHFAQMLTKVGHSKSTQKNFIDITKDDFPPGDLFPDSGMQTAEPEVAERAAAPEQADMPNPPPSQRGSEPMTISSSLTDQLNQMSEEELTAWRESANRADRLDGHRRPGGSEPEPKRPRQGQLVGGQQYPQRQNSIPDNIIKWTVHSSASYSKQQVWLVQDLPINNKMVKISAKGFTEHEVRALFENMVSRHAKTSEEFLAHMTQSRTMCKAKLPLQMVNSKTFRGETSLVTFTYTKTTQMIAVQAGAAYLDSIEDTMTDVIEKYGAMLKANEILPMREGTGEWSEAFRAVLHEGAHSQFLEKDESEKKAVPTTPLTETSQALTPDDPPFVAAVAELCHEASRKLYDYPAWKQKFLQLMCRDFGADPQMVIELSGLTERFNMSTDDEEGWS</sequence>
<feature type="compositionally biased region" description="Basic and acidic residues" evidence="2">
    <location>
        <begin position="1319"/>
        <end position="1330"/>
    </location>
</feature>
<evidence type="ECO:0000256" key="1">
    <source>
        <dbReference type="PROSITE-ProRule" id="PRU00047"/>
    </source>
</evidence>
<gene>
    <name evidence="4" type="ORF">CCMP2556_LOCUS49732</name>
</gene>
<dbReference type="Proteomes" id="UP001642484">
    <property type="component" value="Unassembled WGS sequence"/>
</dbReference>
<feature type="non-terminal residue" evidence="4">
    <location>
        <position position="1615"/>
    </location>
</feature>
<feature type="compositionally biased region" description="Polar residues" evidence="2">
    <location>
        <begin position="1538"/>
        <end position="1547"/>
    </location>
</feature>
<dbReference type="Gene3D" id="4.10.60.10">
    <property type="entry name" value="Zinc finger, CCHC-type"/>
    <property type="match status" value="1"/>
</dbReference>
<feature type="region of interest" description="Disordered" evidence="2">
    <location>
        <begin position="1247"/>
        <end position="1296"/>
    </location>
</feature>
<dbReference type="InterPro" id="IPR036875">
    <property type="entry name" value="Znf_CCHC_sf"/>
</dbReference>
<feature type="region of interest" description="Disordered" evidence="2">
    <location>
        <begin position="712"/>
        <end position="774"/>
    </location>
</feature>
<accession>A0ABP0S207</accession>
<feature type="compositionally biased region" description="Acidic residues" evidence="2">
    <location>
        <begin position="761"/>
        <end position="774"/>
    </location>
</feature>
<feature type="compositionally biased region" description="Acidic residues" evidence="2">
    <location>
        <begin position="733"/>
        <end position="750"/>
    </location>
</feature>
<keyword evidence="1" id="KW-0862">Zinc</keyword>
<keyword evidence="1" id="KW-0479">Metal-binding</keyword>
<organism evidence="4 5">
    <name type="scientific">Durusdinium trenchii</name>
    <dbReference type="NCBI Taxonomy" id="1381693"/>
    <lineage>
        <taxon>Eukaryota</taxon>
        <taxon>Sar</taxon>
        <taxon>Alveolata</taxon>
        <taxon>Dinophyceae</taxon>
        <taxon>Suessiales</taxon>
        <taxon>Symbiodiniaceae</taxon>
        <taxon>Durusdinium</taxon>
    </lineage>
</organism>
<comment type="caution">
    <text evidence="4">The sequence shown here is derived from an EMBL/GenBank/DDBJ whole genome shotgun (WGS) entry which is preliminary data.</text>
</comment>
<feature type="region of interest" description="Disordered" evidence="2">
    <location>
        <begin position="1526"/>
        <end position="1549"/>
    </location>
</feature>
<dbReference type="InterPro" id="IPR001878">
    <property type="entry name" value="Znf_CCHC"/>
</dbReference>